<comment type="caution">
    <text evidence="1">The sequence shown here is derived from an EMBL/GenBank/DDBJ whole genome shotgun (WGS) entry which is preliminary data.</text>
</comment>
<evidence type="ECO:0000313" key="2">
    <source>
        <dbReference type="Proteomes" id="UP000594638"/>
    </source>
</evidence>
<dbReference type="Gramene" id="OE9A038590T1">
    <property type="protein sequence ID" value="OE9A038590C1"/>
    <property type="gene ID" value="OE9A038590"/>
</dbReference>
<dbReference type="EMBL" id="CACTIH010002302">
    <property type="protein sequence ID" value="CAA2975742.1"/>
    <property type="molecule type" value="Genomic_DNA"/>
</dbReference>
<organism evidence="1 2">
    <name type="scientific">Olea europaea subsp. europaea</name>
    <dbReference type="NCBI Taxonomy" id="158383"/>
    <lineage>
        <taxon>Eukaryota</taxon>
        <taxon>Viridiplantae</taxon>
        <taxon>Streptophyta</taxon>
        <taxon>Embryophyta</taxon>
        <taxon>Tracheophyta</taxon>
        <taxon>Spermatophyta</taxon>
        <taxon>Magnoliopsida</taxon>
        <taxon>eudicotyledons</taxon>
        <taxon>Gunneridae</taxon>
        <taxon>Pentapetalae</taxon>
        <taxon>asterids</taxon>
        <taxon>lamiids</taxon>
        <taxon>Lamiales</taxon>
        <taxon>Oleaceae</taxon>
        <taxon>Oleeae</taxon>
        <taxon>Olea</taxon>
    </lineage>
</organism>
<dbReference type="AlphaFoldDB" id="A0A8S0RAM0"/>
<feature type="non-terminal residue" evidence="1">
    <location>
        <position position="1"/>
    </location>
</feature>
<reference evidence="1 2" key="1">
    <citation type="submission" date="2019-12" db="EMBL/GenBank/DDBJ databases">
        <authorList>
            <person name="Alioto T."/>
            <person name="Alioto T."/>
            <person name="Gomez Garrido J."/>
        </authorList>
    </citation>
    <scope>NUCLEOTIDE SEQUENCE [LARGE SCALE GENOMIC DNA]</scope>
</reference>
<proteinExistence type="predicted"/>
<gene>
    <name evidence="1" type="ORF">OLEA9_A038590</name>
</gene>
<accession>A0A8S0RAM0</accession>
<keyword evidence="2" id="KW-1185">Reference proteome</keyword>
<name>A0A8S0RAM0_OLEEU</name>
<dbReference type="Proteomes" id="UP000594638">
    <property type="component" value="Unassembled WGS sequence"/>
</dbReference>
<evidence type="ECO:0000313" key="1">
    <source>
        <dbReference type="EMBL" id="CAA2975742.1"/>
    </source>
</evidence>
<protein>
    <submittedName>
        <fullName evidence="1">Uncharacterized protein</fullName>
    </submittedName>
</protein>
<sequence>LATNVVPPRAAGNLPSAYASSFDYTNIASKATRLLLLTQFQVEQRPISGPSSTSKATIVVVGSQGKGKSGNAICVNDD</sequence>